<gene>
    <name evidence="1" type="ORF">HK100_007581</name>
</gene>
<proteinExistence type="predicted"/>
<reference evidence="1" key="1">
    <citation type="submission" date="2020-05" db="EMBL/GenBank/DDBJ databases">
        <title>Phylogenomic resolution of chytrid fungi.</title>
        <authorList>
            <person name="Stajich J.E."/>
            <person name="Amses K."/>
            <person name="Simmons R."/>
            <person name="Seto K."/>
            <person name="Myers J."/>
            <person name="Bonds A."/>
            <person name="Quandt C.A."/>
            <person name="Barry K."/>
            <person name="Liu P."/>
            <person name="Grigoriev I."/>
            <person name="Longcore J.E."/>
            <person name="James T.Y."/>
        </authorList>
    </citation>
    <scope>NUCLEOTIDE SEQUENCE</scope>
    <source>
        <strain evidence="1">JEL0513</strain>
    </source>
</reference>
<name>A0AAD5SUS7_9FUNG</name>
<accession>A0AAD5SUS7</accession>
<evidence type="ECO:0000313" key="2">
    <source>
        <dbReference type="Proteomes" id="UP001211907"/>
    </source>
</evidence>
<dbReference type="AlphaFoldDB" id="A0AAD5SUS7"/>
<evidence type="ECO:0000313" key="1">
    <source>
        <dbReference type="EMBL" id="KAJ3089986.1"/>
    </source>
</evidence>
<keyword evidence="2" id="KW-1185">Reference proteome</keyword>
<organism evidence="1 2">
    <name type="scientific">Physocladia obscura</name>
    <dbReference type="NCBI Taxonomy" id="109957"/>
    <lineage>
        <taxon>Eukaryota</taxon>
        <taxon>Fungi</taxon>
        <taxon>Fungi incertae sedis</taxon>
        <taxon>Chytridiomycota</taxon>
        <taxon>Chytridiomycota incertae sedis</taxon>
        <taxon>Chytridiomycetes</taxon>
        <taxon>Chytridiales</taxon>
        <taxon>Chytriomycetaceae</taxon>
        <taxon>Physocladia</taxon>
    </lineage>
</organism>
<sequence length="68" mass="7828">RYVHNNLPTCLDLKPVSFIPHLVAEMDRIAKMPDTERTEVLANIRSQDEVKYTDEILEDIGDDFLLGI</sequence>
<protein>
    <submittedName>
        <fullName evidence="1">Uncharacterized protein</fullName>
    </submittedName>
</protein>
<dbReference type="Proteomes" id="UP001211907">
    <property type="component" value="Unassembled WGS sequence"/>
</dbReference>
<comment type="caution">
    <text evidence="1">The sequence shown here is derived from an EMBL/GenBank/DDBJ whole genome shotgun (WGS) entry which is preliminary data.</text>
</comment>
<dbReference type="EMBL" id="JADGJH010003589">
    <property type="protein sequence ID" value="KAJ3089986.1"/>
    <property type="molecule type" value="Genomic_DNA"/>
</dbReference>
<feature type="non-terminal residue" evidence="1">
    <location>
        <position position="1"/>
    </location>
</feature>